<keyword evidence="3" id="KW-1185">Reference proteome</keyword>
<dbReference type="Proteomes" id="UP001216595">
    <property type="component" value="Unassembled WGS sequence"/>
</dbReference>
<name>A0ABT5IH11_9CAUL</name>
<reference evidence="2 3" key="1">
    <citation type="submission" date="2023-01" db="EMBL/GenBank/DDBJ databases">
        <title>Novel species of the genus Asticcacaulis isolated from rivers.</title>
        <authorList>
            <person name="Lu H."/>
        </authorList>
    </citation>
    <scope>NUCLEOTIDE SEQUENCE [LARGE SCALE GENOMIC DNA]</scope>
    <source>
        <strain evidence="2 3">DXS10W</strain>
    </source>
</reference>
<evidence type="ECO:0000313" key="2">
    <source>
        <dbReference type="EMBL" id="MDC7695465.1"/>
    </source>
</evidence>
<evidence type="ECO:0000256" key="1">
    <source>
        <dbReference type="SAM" id="MobiDB-lite"/>
    </source>
</evidence>
<dbReference type="EMBL" id="JAQQKW010000009">
    <property type="protein sequence ID" value="MDC7695465.1"/>
    <property type="molecule type" value="Genomic_DNA"/>
</dbReference>
<feature type="region of interest" description="Disordered" evidence="1">
    <location>
        <begin position="67"/>
        <end position="204"/>
    </location>
</feature>
<feature type="compositionally biased region" description="Basic and acidic residues" evidence="1">
    <location>
        <begin position="175"/>
        <end position="196"/>
    </location>
</feature>
<sequence>MTQIAAHIPAAHTAAYDRLIRLADQILTALETAPRPTTAIEIGRTARAIMAVERMLRGIYTPLLKAKPKPVKEATAETSAASRRLRADPPPPPLRPGGLTGEERDSPVTRGAAVLEPSEAAKPQATPATSPHGEWSKGWADKQAQMREQRAARIGKWPDGTPYKKSGELSSLRPCRGDRAAGAGGRERRERTEGRLGRGACTGF</sequence>
<dbReference type="RefSeq" id="WP_272742131.1">
    <property type="nucleotide sequence ID" value="NZ_JAQQKW010000009.1"/>
</dbReference>
<comment type="caution">
    <text evidence="2">The sequence shown here is derived from an EMBL/GenBank/DDBJ whole genome shotgun (WGS) entry which is preliminary data.</text>
</comment>
<organism evidence="2 3">
    <name type="scientific">Asticcacaulis currens</name>
    <dbReference type="NCBI Taxonomy" id="2984210"/>
    <lineage>
        <taxon>Bacteria</taxon>
        <taxon>Pseudomonadati</taxon>
        <taxon>Pseudomonadota</taxon>
        <taxon>Alphaproteobacteria</taxon>
        <taxon>Caulobacterales</taxon>
        <taxon>Caulobacteraceae</taxon>
        <taxon>Asticcacaulis</taxon>
    </lineage>
</organism>
<accession>A0ABT5IH11</accession>
<evidence type="ECO:0000313" key="3">
    <source>
        <dbReference type="Proteomes" id="UP001216595"/>
    </source>
</evidence>
<protein>
    <submittedName>
        <fullName evidence="2">Uncharacterized protein</fullName>
    </submittedName>
</protein>
<gene>
    <name evidence="2" type="ORF">PQU94_14380</name>
</gene>
<proteinExistence type="predicted"/>